<feature type="signal peptide" evidence="8">
    <location>
        <begin position="1"/>
        <end position="32"/>
    </location>
</feature>
<evidence type="ECO:0000259" key="9">
    <source>
        <dbReference type="Pfam" id="PF12849"/>
    </source>
</evidence>
<dbReference type="InterPro" id="IPR050962">
    <property type="entry name" value="Phosphate-bind_PstS"/>
</dbReference>
<dbReference type="GO" id="GO:0042301">
    <property type="term" value="F:phosphate ion binding"/>
    <property type="evidence" value="ECO:0007669"/>
    <property type="project" value="InterPro"/>
</dbReference>
<gene>
    <name evidence="10" type="primary">pstS</name>
    <name evidence="10" type="ORF">Azoinq_00820</name>
</gene>
<proteinExistence type="inferred from homology"/>
<keyword evidence="8" id="KW-0732">Signal</keyword>
<dbReference type="GO" id="GO:0043190">
    <property type="term" value="C:ATP-binding cassette (ABC) transporter complex"/>
    <property type="evidence" value="ECO:0007669"/>
    <property type="project" value="InterPro"/>
</dbReference>
<dbReference type="CDD" id="cd13565">
    <property type="entry name" value="PBP2_PstS"/>
    <property type="match status" value="1"/>
</dbReference>
<dbReference type="PANTHER" id="PTHR42996:SF1">
    <property type="entry name" value="PHOSPHATE-BINDING PROTEIN PSTS"/>
    <property type="match status" value="1"/>
</dbReference>
<evidence type="ECO:0000256" key="2">
    <source>
        <dbReference type="ARBA" id="ARBA00008725"/>
    </source>
</evidence>
<sequence length="359" mass="38051">MNPAITLSRPGSLWARSAFGLLLLSLSAVLQAASPMNGAGSSAAHPVYRIWDEQYAKTGGAPLSYDPAGSSAGLKKIAAHQVDFGASDIAPAKDALAKANLVFFPTVVTGVVPVVNLPKEGGPLVLNGETLARIFAGRITRWDAPEIKALNKGRSLPDKPIQVLVRADGSGTTYHFSTYLSQVDEGWKRSRGAAPLLPWPPGFKAVKGSQGMADGVKATPGAIGYVDYNYVQEDHLNGVAMKNAAGNTVQAGPESFRAALLTSPWMQGGDFAQPLTNQPGSGSWPITMGTFVVLPRVTDHPEKTIPVLRFFTWAFMHGDDLAKKVNFVRLPNAIQAKAFKAIAQVVDKKGTPLGVDGLR</sequence>
<evidence type="ECO:0000256" key="1">
    <source>
        <dbReference type="ARBA" id="ARBA00002841"/>
    </source>
</evidence>
<name>A0A975SMS7_9RHOO</name>
<dbReference type="GO" id="GO:0035435">
    <property type="term" value="P:phosphate ion transmembrane transport"/>
    <property type="evidence" value="ECO:0007669"/>
    <property type="project" value="InterPro"/>
</dbReference>
<evidence type="ECO:0000313" key="10">
    <source>
        <dbReference type="EMBL" id="QWT49195.1"/>
    </source>
</evidence>
<feature type="chain" id="PRO_5037516661" description="Phosphate-binding protein PstS" evidence="8">
    <location>
        <begin position="33"/>
        <end position="359"/>
    </location>
</feature>
<comment type="similarity">
    <text evidence="2 7">Belongs to the PstS family.</text>
</comment>
<keyword evidence="6 7" id="KW-0592">Phosphate transport</keyword>
<comment type="subunit">
    <text evidence="3 7">The complex is composed of two ATP-binding proteins (PstB), two transmembrane proteins (PstC and PstA) and a solute-binding protein (PstS).</text>
</comment>
<keyword evidence="11" id="KW-1185">Reference proteome</keyword>
<dbReference type="Proteomes" id="UP000683428">
    <property type="component" value="Chromosome"/>
</dbReference>
<dbReference type="NCBIfam" id="TIGR00975">
    <property type="entry name" value="3a0107s03"/>
    <property type="match status" value="1"/>
</dbReference>
<dbReference type="InterPro" id="IPR024370">
    <property type="entry name" value="PBP_domain"/>
</dbReference>
<dbReference type="InterPro" id="IPR005673">
    <property type="entry name" value="ABC_phos-bd_PstS"/>
</dbReference>
<dbReference type="RefSeq" id="WP_216127857.1">
    <property type="nucleotide sequence ID" value="NZ_CP064782.1"/>
</dbReference>
<organism evidence="10 11">
    <name type="scientific">Azospira inquinata</name>
    <dbReference type="NCBI Taxonomy" id="2785627"/>
    <lineage>
        <taxon>Bacteria</taxon>
        <taxon>Pseudomonadati</taxon>
        <taxon>Pseudomonadota</taxon>
        <taxon>Betaproteobacteria</taxon>
        <taxon>Rhodocyclales</taxon>
        <taxon>Rhodocyclaceae</taxon>
        <taxon>Azospira</taxon>
    </lineage>
</organism>
<protein>
    <recommendedName>
        <fullName evidence="4 7">Phosphate-binding protein PstS</fullName>
    </recommendedName>
</protein>
<dbReference type="EMBL" id="CP064782">
    <property type="protein sequence ID" value="QWT49195.1"/>
    <property type="molecule type" value="Genomic_DNA"/>
</dbReference>
<evidence type="ECO:0000256" key="5">
    <source>
        <dbReference type="ARBA" id="ARBA00022448"/>
    </source>
</evidence>
<reference evidence="10" key="1">
    <citation type="submission" date="2020-11" db="EMBL/GenBank/DDBJ databases">
        <title>Azospira inquinata sp. nov.</title>
        <authorList>
            <person name="Moe W.M."/>
            <person name="Mikes M.C."/>
        </authorList>
    </citation>
    <scope>NUCLEOTIDE SEQUENCE</scope>
    <source>
        <strain evidence="10">Azo-3</strain>
    </source>
</reference>
<dbReference type="PIRSF" id="PIRSF002756">
    <property type="entry name" value="PstS"/>
    <property type="match status" value="1"/>
</dbReference>
<evidence type="ECO:0000256" key="8">
    <source>
        <dbReference type="SAM" id="SignalP"/>
    </source>
</evidence>
<keyword evidence="5 7" id="KW-0813">Transport</keyword>
<evidence type="ECO:0000256" key="4">
    <source>
        <dbReference type="ARBA" id="ARBA00021889"/>
    </source>
</evidence>
<dbReference type="AlphaFoldDB" id="A0A975SMS7"/>
<dbReference type="PANTHER" id="PTHR42996">
    <property type="entry name" value="PHOSPHATE-BINDING PROTEIN PSTS"/>
    <property type="match status" value="1"/>
</dbReference>
<comment type="function">
    <text evidence="1 7">Part of the ABC transporter complex PstSACB involved in phosphate import.</text>
</comment>
<evidence type="ECO:0000256" key="3">
    <source>
        <dbReference type="ARBA" id="ARBA00011529"/>
    </source>
</evidence>
<feature type="domain" description="PBP" evidence="9">
    <location>
        <begin position="36"/>
        <end position="296"/>
    </location>
</feature>
<evidence type="ECO:0000313" key="11">
    <source>
        <dbReference type="Proteomes" id="UP000683428"/>
    </source>
</evidence>
<evidence type="ECO:0000256" key="6">
    <source>
        <dbReference type="ARBA" id="ARBA00022592"/>
    </source>
</evidence>
<evidence type="ECO:0000256" key="7">
    <source>
        <dbReference type="PIRNR" id="PIRNR002756"/>
    </source>
</evidence>
<dbReference type="KEGG" id="aiq:Azoinq_00820"/>
<dbReference type="Pfam" id="PF12849">
    <property type="entry name" value="PBP_like_2"/>
    <property type="match status" value="1"/>
</dbReference>
<accession>A0A975SMS7</accession>